<dbReference type="Gene3D" id="3.40.30.10">
    <property type="entry name" value="Glutaredoxin"/>
    <property type="match status" value="1"/>
</dbReference>
<dbReference type="Proteomes" id="UP000675881">
    <property type="component" value="Chromosome 9"/>
</dbReference>
<dbReference type="CDD" id="cd02964">
    <property type="entry name" value="TryX_like_family"/>
    <property type="match status" value="1"/>
</dbReference>
<sequence>MLSNWIHDSMRHLCTSYSYLSQISAVLSNISKRNEQILIEFPLSSSTRRKPVRYHHKISTKTHKIMDLLANVQLIKADGSEHSADSILGKAEIICFYFSAHWCPPCRAFTPVLKDFYEEAAEQGVEIIFVSSDRSLEDQISYMKSSHGNWAAIKFGNDIAPALKKKFEISGIPALIVINKKTGSIITKQGRNDIQSKGPGCIDMWKSQ</sequence>
<dbReference type="InterPro" id="IPR013766">
    <property type="entry name" value="Thioredoxin_domain"/>
</dbReference>
<dbReference type="OrthoDB" id="189920at2759"/>
<reference evidence="1" key="1">
    <citation type="submission" date="2021-02" db="EMBL/GenBank/DDBJ databases">
        <authorList>
            <person name="Bekaert M."/>
        </authorList>
    </citation>
    <scope>NUCLEOTIDE SEQUENCE</scope>
    <source>
        <strain evidence="1">IoA-00</strain>
    </source>
</reference>
<dbReference type="GO" id="GO:0047134">
    <property type="term" value="F:protein-disulfide reductase [NAD(P)H] activity"/>
    <property type="evidence" value="ECO:0007669"/>
    <property type="project" value="UniProtKB-EC"/>
</dbReference>
<dbReference type="SUPFAM" id="SSF52833">
    <property type="entry name" value="Thioredoxin-like"/>
    <property type="match status" value="1"/>
</dbReference>
<accession>A0A7R8HEB3</accession>
<organism evidence="1 2">
    <name type="scientific">Lepeophtheirus salmonis</name>
    <name type="common">Salmon louse</name>
    <name type="synonym">Caligus salmonis</name>
    <dbReference type="NCBI Taxonomy" id="72036"/>
    <lineage>
        <taxon>Eukaryota</taxon>
        <taxon>Metazoa</taxon>
        <taxon>Ecdysozoa</taxon>
        <taxon>Arthropoda</taxon>
        <taxon>Crustacea</taxon>
        <taxon>Multicrustacea</taxon>
        <taxon>Hexanauplia</taxon>
        <taxon>Copepoda</taxon>
        <taxon>Siphonostomatoida</taxon>
        <taxon>Caligidae</taxon>
        <taxon>Lepeophtheirus</taxon>
    </lineage>
</organism>
<gene>
    <name evidence="1" type="ORF">LSAA_14573</name>
</gene>
<dbReference type="PROSITE" id="PS51352">
    <property type="entry name" value="THIOREDOXIN_2"/>
    <property type="match status" value="1"/>
</dbReference>
<dbReference type="EC" id="1.8.1.8" evidence="1"/>
<dbReference type="Pfam" id="PF13905">
    <property type="entry name" value="Thioredoxin_8"/>
    <property type="match status" value="1"/>
</dbReference>
<evidence type="ECO:0000313" key="2">
    <source>
        <dbReference type="Proteomes" id="UP000675881"/>
    </source>
</evidence>
<dbReference type="PANTHER" id="PTHR46762">
    <property type="entry name" value="NUCLEOREDOXIN-LIKE PROTEIN 2"/>
    <property type="match status" value="1"/>
</dbReference>
<dbReference type="GO" id="GO:0007600">
    <property type="term" value="P:sensory perception"/>
    <property type="evidence" value="ECO:0007669"/>
    <property type="project" value="InterPro"/>
</dbReference>
<name>A0A7R8HEB3_LEPSM</name>
<dbReference type="InterPro" id="IPR012336">
    <property type="entry name" value="Thioredoxin-like_fold"/>
</dbReference>
<proteinExistence type="predicted"/>
<protein>
    <submittedName>
        <fullName evidence="1">NXN</fullName>
        <ecNumber evidence="1">1.8.1.8</ecNumber>
    </submittedName>
</protein>
<keyword evidence="1" id="KW-0560">Oxidoreductase</keyword>
<keyword evidence="2" id="KW-1185">Reference proteome</keyword>
<dbReference type="AlphaFoldDB" id="A0A7R8HEB3"/>
<dbReference type="EMBL" id="HG994588">
    <property type="protein sequence ID" value="CAF3038739.1"/>
    <property type="molecule type" value="Genomic_DNA"/>
</dbReference>
<dbReference type="PANTHER" id="PTHR46762:SF1">
    <property type="entry name" value="NUCLEOREDOXIN-LIKE PROTEIN 2"/>
    <property type="match status" value="1"/>
</dbReference>
<dbReference type="GO" id="GO:0045494">
    <property type="term" value="P:photoreceptor cell maintenance"/>
    <property type="evidence" value="ECO:0007669"/>
    <property type="project" value="InterPro"/>
</dbReference>
<dbReference type="InterPro" id="IPR029519">
    <property type="entry name" value="RdCVF2"/>
</dbReference>
<evidence type="ECO:0000313" key="1">
    <source>
        <dbReference type="EMBL" id="CAF3038739.1"/>
    </source>
</evidence>
<dbReference type="InterPro" id="IPR036249">
    <property type="entry name" value="Thioredoxin-like_sf"/>
</dbReference>